<accession>A0A1Q9E8Y5</accession>
<evidence type="ECO:0000313" key="3">
    <source>
        <dbReference type="EMBL" id="OLQ03879.1"/>
    </source>
</evidence>
<sequence length="241" mass="25280">MSLDDAASCRLARVAVPTLRHALPAVLKEAPGMRRPQYCGLQLSSVHILRAVMVRCRLAMLLLGAQAMQDEKPPELLRKAWVPESGPAQDGLLETGSLEISHTGDIVWSHRQKHQLHAHRQTAIGPAGAKGDAGDRGAAGAAGRDGPKGAKGDRGDQGEVGDPGPTGDAPETPKAPAGAAKIAAVGVAFFLHVAVLGVVFATIVGKMKKQAAEQKAAEVFGGEEEEYAAEGEEYYEEEGQQ</sequence>
<keyword evidence="2" id="KW-1133">Transmembrane helix</keyword>
<organism evidence="3 4">
    <name type="scientific">Symbiodinium microadriaticum</name>
    <name type="common">Dinoflagellate</name>
    <name type="synonym">Zooxanthella microadriatica</name>
    <dbReference type="NCBI Taxonomy" id="2951"/>
    <lineage>
        <taxon>Eukaryota</taxon>
        <taxon>Sar</taxon>
        <taxon>Alveolata</taxon>
        <taxon>Dinophyceae</taxon>
        <taxon>Suessiales</taxon>
        <taxon>Symbiodiniaceae</taxon>
        <taxon>Symbiodinium</taxon>
    </lineage>
</organism>
<comment type="caution">
    <text evidence="3">The sequence shown here is derived from an EMBL/GenBank/DDBJ whole genome shotgun (WGS) entry which is preliminary data.</text>
</comment>
<keyword evidence="2" id="KW-0812">Transmembrane</keyword>
<feature type="compositionally biased region" description="Low complexity" evidence="1">
    <location>
        <begin position="125"/>
        <end position="144"/>
    </location>
</feature>
<dbReference type="AlphaFoldDB" id="A0A1Q9E8Y5"/>
<reference evidence="3 4" key="1">
    <citation type="submission" date="2016-02" db="EMBL/GenBank/DDBJ databases">
        <title>Genome analysis of coral dinoflagellate symbionts highlights evolutionary adaptations to a symbiotic lifestyle.</title>
        <authorList>
            <person name="Aranda M."/>
            <person name="Li Y."/>
            <person name="Liew Y.J."/>
            <person name="Baumgarten S."/>
            <person name="Simakov O."/>
            <person name="Wilson M."/>
            <person name="Piel J."/>
            <person name="Ashoor H."/>
            <person name="Bougouffa S."/>
            <person name="Bajic V.B."/>
            <person name="Ryu T."/>
            <person name="Ravasi T."/>
            <person name="Bayer T."/>
            <person name="Micklem G."/>
            <person name="Kim H."/>
            <person name="Bhak J."/>
            <person name="Lajeunesse T.C."/>
            <person name="Voolstra C.R."/>
        </authorList>
    </citation>
    <scope>NUCLEOTIDE SEQUENCE [LARGE SCALE GENOMIC DNA]</scope>
    <source>
        <strain evidence="3 4">CCMP2467</strain>
    </source>
</reference>
<dbReference type="Pfam" id="PF01391">
    <property type="entry name" value="Collagen"/>
    <property type="match status" value="1"/>
</dbReference>
<dbReference type="EMBL" id="LSRX01000224">
    <property type="protein sequence ID" value="OLQ03879.1"/>
    <property type="molecule type" value="Genomic_DNA"/>
</dbReference>
<evidence type="ECO:0000313" key="4">
    <source>
        <dbReference type="Proteomes" id="UP000186817"/>
    </source>
</evidence>
<protein>
    <submittedName>
        <fullName evidence="3">Collagen-like protein 7</fullName>
    </submittedName>
</protein>
<feature type="compositionally biased region" description="Basic and acidic residues" evidence="1">
    <location>
        <begin position="145"/>
        <end position="157"/>
    </location>
</feature>
<dbReference type="Proteomes" id="UP000186817">
    <property type="component" value="Unassembled WGS sequence"/>
</dbReference>
<dbReference type="InterPro" id="IPR008160">
    <property type="entry name" value="Collagen"/>
</dbReference>
<gene>
    <name evidence="3" type="ORF">AK812_SmicGene13124</name>
</gene>
<keyword evidence="3" id="KW-0176">Collagen</keyword>
<evidence type="ECO:0000256" key="2">
    <source>
        <dbReference type="SAM" id="Phobius"/>
    </source>
</evidence>
<name>A0A1Q9E8Y5_SYMMI</name>
<proteinExistence type="predicted"/>
<feature type="transmembrane region" description="Helical" evidence="2">
    <location>
        <begin position="182"/>
        <end position="205"/>
    </location>
</feature>
<evidence type="ECO:0000256" key="1">
    <source>
        <dbReference type="SAM" id="MobiDB-lite"/>
    </source>
</evidence>
<keyword evidence="4" id="KW-1185">Reference proteome</keyword>
<feature type="region of interest" description="Disordered" evidence="1">
    <location>
        <begin position="115"/>
        <end position="175"/>
    </location>
</feature>
<keyword evidence="2" id="KW-0472">Membrane</keyword>